<evidence type="ECO:0000313" key="1">
    <source>
        <dbReference type="EMBL" id="OMO88090.1"/>
    </source>
</evidence>
<gene>
    <name evidence="1" type="ORF">CCACVL1_08557</name>
</gene>
<protein>
    <submittedName>
        <fullName evidence="1">Uncharacterized protein</fullName>
    </submittedName>
</protein>
<name>A0A1R3IZV8_COCAP</name>
<evidence type="ECO:0000313" key="2">
    <source>
        <dbReference type="Proteomes" id="UP000188268"/>
    </source>
</evidence>
<dbReference type="Proteomes" id="UP000188268">
    <property type="component" value="Unassembled WGS sequence"/>
</dbReference>
<comment type="caution">
    <text evidence="1">The sequence shown here is derived from an EMBL/GenBank/DDBJ whole genome shotgun (WGS) entry which is preliminary data.</text>
</comment>
<dbReference type="EMBL" id="AWWV01009085">
    <property type="protein sequence ID" value="OMO88090.1"/>
    <property type="molecule type" value="Genomic_DNA"/>
</dbReference>
<reference evidence="1 2" key="1">
    <citation type="submission" date="2013-09" db="EMBL/GenBank/DDBJ databases">
        <title>Corchorus capsularis genome sequencing.</title>
        <authorList>
            <person name="Alam M."/>
            <person name="Haque M.S."/>
            <person name="Islam M.S."/>
            <person name="Emdad E.M."/>
            <person name="Islam M.M."/>
            <person name="Ahmed B."/>
            <person name="Halim A."/>
            <person name="Hossen Q.M.M."/>
            <person name="Hossain M.Z."/>
            <person name="Ahmed R."/>
            <person name="Khan M.M."/>
            <person name="Islam R."/>
            <person name="Rashid M.M."/>
            <person name="Khan S.A."/>
            <person name="Rahman M.S."/>
            <person name="Alam M."/>
        </authorList>
    </citation>
    <scope>NUCLEOTIDE SEQUENCE [LARGE SCALE GENOMIC DNA]</scope>
    <source>
        <strain evidence="2">cv. CVL-1</strain>
        <tissue evidence="1">Whole seedling</tissue>
    </source>
</reference>
<accession>A0A1R3IZV8</accession>
<dbReference type="AlphaFoldDB" id="A0A1R3IZV8"/>
<dbReference type="Gramene" id="OMO88090">
    <property type="protein sequence ID" value="OMO88090"/>
    <property type="gene ID" value="CCACVL1_08557"/>
</dbReference>
<dbReference type="OrthoDB" id="5855668at2759"/>
<sequence>MGIGEERGGQISVVQALLEELPGQFLTYMRSRNIKPLHA</sequence>
<proteinExistence type="predicted"/>
<organism evidence="1 2">
    <name type="scientific">Corchorus capsularis</name>
    <name type="common">Jute</name>
    <dbReference type="NCBI Taxonomy" id="210143"/>
    <lineage>
        <taxon>Eukaryota</taxon>
        <taxon>Viridiplantae</taxon>
        <taxon>Streptophyta</taxon>
        <taxon>Embryophyta</taxon>
        <taxon>Tracheophyta</taxon>
        <taxon>Spermatophyta</taxon>
        <taxon>Magnoliopsida</taxon>
        <taxon>eudicotyledons</taxon>
        <taxon>Gunneridae</taxon>
        <taxon>Pentapetalae</taxon>
        <taxon>rosids</taxon>
        <taxon>malvids</taxon>
        <taxon>Malvales</taxon>
        <taxon>Malvaceae</taxon>
        <taxon>Grewioideae</taxon>
        <taxon>Apeibeae</taxon>
        <taxon>Corchorus</taxon>
    </lineage>
</organism>
<dbReference type="STRING" id="210143.A0A1R3IZV8"/>
<keyword evidence="2" id="KW-1185">Reference proteome</keyword>